<dbReference type="SUPFAM" id="SSF51905">
    <property type="entry name" value="FAD/NAD(P)-binding domain"/>
    <property type="match status" value="1"/>
</dbReference>
<evidence type="ECO:0000259" key="6">
    <source>
        <dbReference type="Pfam" id="PF01593"/>
    </source>
</evidence>
<feature type="domain" description="Amine oxidase" evidence="6">
    <location>
        <begin position="13"/>
        <end position="276"/>
    </location>
</feature>
<evidence type="ECO:0000313" key="8">
    <source>
        <dbReference type="Proteomes" id="UP001319200"/>
    </source>
</evidence>
<evidence type="ECO:0000313" key="7">
    <source>
        <dbReference type="EMBL" id="MBT1699709.1"/>
    </source>
</evidence>
<evidence type="ECO:0000256" key="4">
    <source>
        <dbReference type="ARBA" id="ARBA00022857"/>
    </source>
</evidence>
<dbReference type="InterPro" id="IPR036188">
    <property type="entry name" value="FAD/NAD-bd_sf"/>
</dbReference>
<keyword evidence="4" id="KW-0521">NADP</keyword>
<protein>
    <submittedName>
        <fullName evidence="7">NAD(P)/FAD-dependent oxidoreductase</fullName>
    </submittedName>
</protein>
<dbReference type="Proteomes" id="UP001319200">
    <property type="component" value="Unassembled WGS sequence"/>
</dbReference>
<keyword evidence="8" id="KW-1185">Reference proteome</keyword>
<evidence type="ECO:0000256" key="5">
    <source>
        <dbReference type="ARBA" id="ARBA00023027"/>
    </source>
</evidence>
<keyword evidence="3" id="KW-0274">FAD</keyword>
<dbReference type="InterPro" id="IPR052206">
    <property type="entry name" value="Retinol_saturase"/>
</dbReference>
<dbReference type="PANTHER" id="PTHR46091:SF3">
    <property type="entry name" value="AMINE OXIDASE DOMAIN-CONTAINING PROTEIN"/>
    <property type="match status" value="1"/>
</dbReference>
<dbReference type="EMBL" id="JAHESF010000028">
    <property type="protein sequence ID" value="MBT1699709.1"/>
    <property type="molecule type" value="Genomic_DNA"/>
</dbReference>
<dbReference type="PANTHER" id="PTHR46091">
    <property type="entry name" value="BLR7054 PROTEIN"/>
    <property type="match status" value="1"/>
</dbReference>
<dbReference type="GO" id="GO:0016491">
    <property type="term" value="F:oxidoreductase activity"/>
    <property type="evidence" value="ECO:0007669"/>
    <property type="project" value="InterPro"/>
</dbReference>
<dbReference type="Pfam" id="PF01593">
    <property type="entry name" value="Amino_oxidase"/>
    <property type="match status" value="1"/>
</dbReference>
<accession>A0AAP2DQI5</accession>
<evidence type="ECO:0000256" key="3">
    <source>
        <dbReference type="ARBA" id="ARBA00022827"/>
    </source>
</evidence>
<comment type="caution">
    <text evidence="7">The sequence shown here is derived from an EMBL/GenBank/DDBJ whole genome shotgun (WGS) entry which is preliminary data.</text>
</comment>
<evidence type="ECO:0000256" key="1">
    <source>
        <dbReference type="ARBA" id="ARBA00022630"/>
    </source>
</evidence>
<gene>
    <name evidence="7" type="ORF">KK083_22670</name>
</gene>
<dbReference type="AlphaFoldDB" id="A0AAP2DQI5"/>
<proteinExistence type="predicted"/>
<evidence type="ECO:0000256" key="2">
    <source>
        <dbReference type="ARBA" id="ARBA00022729"/>
    </source>
</evidence>
<reference evidence="7 8" key="1">
    <citation type="submission" date="2021-05" db="EMBL/GenBank/DDBJ databases">
        <title>A Polyphasic approach of four new species of the genus Ohtaekwangia: Ohtaekwangia histidinii sp. nov., Ohtaekwangia cretensis sp. nov., Ohtaekwangia indiensis sp. nov., Ohtaekwangia reichenbachii sp. nov. from diverse environment.</title>
        <authorList>
            <person name="Octaviana S."/>
        </authorList>
    </citation>
    <scope>NUCLEOTIDE SEQUENCE [LARGE SCALE GENOMIC DNA]</scope>
    <source>
        <strain evidence="7 8">PWU4</strain>
    </source>
</reference>
<keyword evidence="1" id="KW-0285">Flavoprotein</keyword>
<dbReference type="PROSITE" id="PS51257">
    <property type="entry name" value="PROKAR_LIPOPROTEIN"/>
    <property type="match status" value="1"/>
</dbReference>
<sequence length="502" mass="57331">MMRYDVVIIGSGLGGLACGAILAKEGYQVCVLEKNKQIGGTLQTFVRDRIIFDSGVHYVGGLDKGQNLYQLFKFLGIMDKMKLRKMDEDVFDAVLFADDPKVYRYAQGYPNFISTLVKDFPEEEAAIRKYCDAIKDVCSKFPLYNLRSGDYFEKVGVLEIDTQTFLESITSNKKLQNVLAGTSLLYAGVPYKTPFYVHALVINSYIESSWRFVDGGSQIARALSKEITSRGGKILKNTKVVKLKEEGGELTYALTENGDRFEAKLFISNVHPHNTLEMTESDMIKKAFRNRLRGLENSISTFYVNIVLKKNSFRYINHNYYYFAENDAWCVLNYTQENWPLGYALFFTASSRNDEYAEGVTLMTYMRYGDVKQWEHTFNTVSNEVSRGEDYEAFKKEKTERLFDLVEKRFPGFRQAVETYYVATPLSVRDYIGTDDGALYGVVKDYREPMRTFISPRTKIPNLFLTGQNLNLHGVLGVTVSAVLTCSEILGTDYMIEKIRHA</sequence>
<keyword evidence="2" id="KW-0732">Signal</keyword>
<dbReference type="Gene3D" id="3.50.50.60">
    <property type="entry name" value="FAD/NAD(P)-binding domain"/>
    <property type="match status" value="2"/>
</dbReference>
<organism evidence="7 8">
    <name type="scientific">Chryseosolibacter histidini</name>
    <dbReference type="NCBI Taxonomy" id="2782349"/>
    <lineage>
        <taxon>Bacteria</taxon>
        <taxon>Pseudomonadati</taxon>
        <taxon>Bacteroidota</taxon>
        <taxon>Cytophagia</taxon>
        <taxon>Cytophagales</taxon>
        <taxon>Chryseotaleaceae</taxon>
        <taxon>Chryseosolibacter</taxon>
    </lineage>
</organism>
<name>A0AAP2DQI5_9BACT</name>
<keyword evidence="5" id="KW-0520">NAD</keyword>
<dbReference type="InterPro" id="IPR002937">
    <property type="entry name" value="Amino_oxidase"/>
</dbReference>